<name>I5AXM4_EUBC6</name>
<proteinExistence type="predicted"/>
<accession>I5AXM4</accession>
<reference evidence="1 2" key="1">
    <citation type="submission" date="2010-08" db="EMBL/GenBank/DDBJ databases">
        <authorList>
            <consortium name="US DOE Joint Genome Institute (JGI-PGF)"/>
            <person name="Lucas S."/>
            <person name="Copeland A."/>
            <person name="Lapidus A."/>
            <person name="Cheng J.-F."/>
            <person name="Bruce D."/>
            <person name="Goodwin L."/>
            <person name="Pitluck S."/>
            <person name="Land M.L."/>
            <person name="Hauser L."/>
            <person name="Chang Y.-J."/>
            <person name="Anderson I.J."/>
            <person name="Johnson E."/>
            <person name="Mulhopadhyay B."/>
            <person name="Kyrpides N."/>
            <person name="Woyke T.J."/>
        </authorList>
    </citation>
    <scope>NUCLEOTIDE SEQUENCE [LARGE SCALE GENOMIC DNA]</scope>
    <source>
        <strain evidence="1 2">6</strain>
    </source>
</reference>
<dbReference type="HOGENOM" id="CLU_3216376_0_0_9"/>
<evidence type="ECO:0000313" key="2">
    <source>
        <dbReference type="Proteomes" id="UP000005753"/>
    </source>
</evidence>
<dbReference type="EMBL" id="CM001487">
    <property type="protein sequence ID" value="EIM58547.1"/>
    <property type="molecule type" value="Genomic_DNA"/>
</dbReference>
<protein>
    <submittedName>
        <fullName evidence="1">Uncharacterized protein</fullName>
    </submittedName>
</protein>
<gene>
    <name evidence="1" type="ORF">EubceDRAFT1_2853</name>
</gene>
<dbReference type="AlphaFoldDB" id="I5AXM4"/>
<keyword evidence="2" id="KW-1185">Reference proteome</keyword>
<reference evidence="1 2" key="2">
    <citation type="submission" date="2012-02" db="EMBL/GenBank/DDBJ databases">
        <title>Improved High-Quality Draft sequence of Eubacterium cellulosolvens 6.</title>
        <authorList>
            <consortium name="US DOE Joint Genome Institute"/>
            <person name="Lucas S."/>
            <person name="Han J."/>
            <person name="Lapidus A."/>
            <person name="Cheng J.-F."/>
            <person name="Goodwin L."/>
            <person name="Pitluck S."/>
            <person name="Peters L."/>
            <person name="Mikhailova N."/>
            <person name="Gu W."/>
            <person name="Detter J.C."/>
            <person name="Han C."/>
            <person name="Tapia R."/>
            <person name="Land M."/>
            <person name="Hauser L."/>
            <person name="Kyrpides N."/>
            <person name="Ivanova N."/>
            <person name="Pagani I."/>
            <person name="Johnson E."/>
            <person name="Mukhopadhyay B."/>
            <person name="Anderson I."/>
            <person name="Woyke T."/>
        </authorList>
    </citation>
    <scope>NUCLEOTIDE SEQUENCE [LARGE SCALE GENOMIC DNA]</scope>
    <source>
        <strain evidence="1 2">6</strain>
    </source>
</reference>
<organism evidence="1 2">
    <name type="scientific">Eubacterium cellulosolvens (strain ATCC 43171 / JCM 9499 / 6)</name>
    <name type="common">Cillobacterium cellulosolvens</name>
    <dbReference type="NCBI Taxonomy" id="633697"/>
    <lineage>
        <taxon>Bacteria</taxon>
        <taxon>Bacillati</taxon>
        <taxon>Bacillota</taxon>
        <taxon>Clostridia</taxon>
        <taxon>Eubacteriales</taxon>
        <taxon>Eubacteriaceae</taxon>
        <taxon>Eubacterium</taxon>
    </lineage>
</organism>
<sequence length="44" mass="5027">MKQYESIRRKACALALLLDQRHGQDLEFGAIVEGNIGKIDYSFQ</sequence>
<evidence type="ECO:0000313" key="1">
    <source>
        <dbReference type="EMBL" id="EIM58547.1"/>
    </source>
</evidence>
<dbReference type="Proteomes" id="UP000005753">
    <property type="component" value="Chromosome"/>
</dbReference>